<accession>A0A934JXB7</accession>
<reference evidence="3" key="2">
    <citation type="submission" date="2018-05" db="EMBL/GenBank/DDBJ databases">
        <authorList>
            <person name="Ferrari B."/>
        </authorList>
    </citation>
    <scope>NUCLEOTIDE SEQUENCE</scope>
    <source>
        <strain evidence="3">RRmetagenome_bin12</strain>
    </source>
</reference>
<keyword evidence="1" id="KW-1133">Transmembrane helix</keyword>
<feature type="transmembrane region" description="Helical" evidence="1">
    <location>
        <begin position="6"/>
        <end position="30"/>
    </location>
</feature>
<evidence type="ECO:0000256" key="1">
    <source>
        <dbReference type="SAM" id="Phobius"/>
    </source>
</evidence>
<evidence type="ECO:0000313" key="2">
    <source>
        <dbReference type="EMBL" id="MBJ7595779.1"/>
    </source>
</evidence>
<evidence type="ECO:0000313" key="5">
    <source>
        <dbReference type="Proteomes" id="UP000606991"/>
    </source>
</evidence>
<dbReference type="Proteomes" id="UP000248724">
    <property type="component" value="Unassembled WGS sequence"/>
</dbReference>
<dbReference type="EMBL" id="JAEKNS010000132">
    <property type="protein sequence ID" value="MBJ7595779.1"/>
    <property type="molecule type" value="Genomic_DNA"/>
</dbReference>
<dbReference type="EMBL" id="QHBU01000058">
    <property type="protein sequence ID" value="PZR82801.1"/>
    <property type="molecule type" value="Genomic_DNA"/>
</dbReference>
<proteinExistence type="predicted"/>
<gene>
    <name evidence="3" type="ORF">DLM65_03135</name>
    <name evidence="2" type="ORF">JF886_13145</name>
</gene>
<dbReference type="Proteomes" id="UP000606991">
    <property type="component" value="Unassembled WGS sequence"/>
</dbReference>
<organism evidence="3 4">
    <name type="scientific">Candidatus Aeolococcus gillhamiae</name>
    <dbReference type="NCBI Taxonomy" id="3127015"/>
    <lineage>
        <taxon>Bacteria</taxon>
        <taxon>Bacillati</taxon>
        <taxon>Candidatus Dormiibacterota</taxon>
        <taxon>Candidatus Dormibacteria</taxon>
        <taxon>Candidatus Aeolococcales</taxon>
        <taxon>Candidatus Aeolococcaceae</taxon>
        <taxon>Candidatus Aeolococcus</taxon>
    </lineage>
</organism>
<feature type="transmembrane region" description="Helical" evidence="1">
    <location>
        <begin position="42"/>
        <end position="68"/>
    </location>
</feature>
<dbReference type="AlphaFoldDB" id="A0A2W6AXX7"/>
<evidence type="ECO:0000313" key="3">
    <source>
        <dbReference type="EMBL" id="PZR82801.1"/>
    </source>
</evidence>
<dbReference type="RefSeq" id="WP_337313205.1">
    <property type="nucleotide sequence ID" value="NZ_JAEKNS010000132.1"/>
</dbReference>
<evidence type="ECO:0000313" key="4">
    <source>
        <dbReference type="Proteomes" id="UP000248724"/>
    </source>
</evidence>
<reference evidence="2 5" key="3">
    <citation type="submission" date="2020-10" db="EMBL/GenBank/DDBJ databases">
        <title>Ca. Dormibacterota MAGs.</title>
        <authorList>
            <person name="Montgomery K."/>
        </authorList>
    </citation>
    <scope>NUCLEOTIDE SEQUENCE [LARGE SCALE GENOMIC DNA]</scope>
    <source>
        <strain evidence="2">SC8812_S17_18</strain>
    </source>
</reference>
<protein>
    <submittedName>
        <fullName evidence="3">Uncharacterized protein</fullName>
    </submittedName>
</protein>
<name>A0A2W6AXX7_9BACT</name>
<keyword evidence="1" id="KW-0812">Transmembrane</keyword>
<reference evidence="3 4" key="1">
    <citation type="journal article" date="2017" name="Nature">
        <title>Atmospheric trace gases support primary production in Antarctic desert surface soil.</title>
        <authorList>
            <person name="Ji M."/>
            <person name="Greening C."/>
            <person name="Vanwonterghem I."/>
            <person name="Carere C.R."/>
            <person name="Bay S.K."/>
            <person name="Steen J.A."/>
            <person name="Montgomery K."/>
            <person name="Lines T."/>
            <person name="Beardall J."/>
            <person name="van Dorst J."/>
            <person name="Snape I."/>
            <person name="Stott M.B."/>
            <person name="Hugenholtz P."/>
            <person name="Ferrari B.C."/>
        </authorList>
    </citation>
    <scope>NUCLEOTIDE SEQUENCE [LARGE SCALE GENOMIC DNA]</scope>
    <source>
        <strain evidence="3">RRmetagenome_bin12</strain>
    </source>
</reference>
<accession>A0A2W6AXX7</accession>
<keyword evidence="1" id="KW-0472">Membrane</keyword>
<comment type="caution">
    <text evidence="3">The sequence shown here is derived from an EMBL/GenBank/DDBJ whole genome shotgun (WGS) entry which is preliminary data.</text>
</comment>
<sequence length="69" mass="7257">MRDLFSGLIGVPATILIAAGLGLAGVTLVSRARRRREPPIRWVHLALGLALFIAGGLVMLLDVAVVGVR</sequence>